<feature type="non-terminal residue" evidence="3">
    <location>
        <position position="1"/>
    </location>
</feature>
<accession>A0A3S5CV62</accession>
<feature type="region of interest" description="Disordered" evidence="1">
    <location>
        <begin position="112"/>
        <end position="134"/>
    </location>
</feature>
<evidence type="ECO:0000256" key="1">
    <source>
        <dbReference type="SAM" id="MobiDB-lite"/>
    </source>
</evidence>
<dbReference type="EMBL" id="CAAALY010268137">
    <property type="protein sequence ID" value="VEL41159.1"/>
    <property type="molecule type" value="Genomic_DNA"/>
</dbReference>
<dbReference type="Proteomes" id="UP000784294">
    <property type="component" value="Unassembled WGS sequence"/>
</dbReference>
<comment type="caution">
    <text evidence="3">The sequence shown here is derived from an EMBL/GenBank/DDBJ whole genome shotgun (WGS) entry which is preliminary data.</text>
</comment>
<name>A0A3S5CV62_9PLAT</name>
<sequence length="215" mass="23922">MRSSSDDGCKLSPGGCLLVCINRKVEFKPNGCIGQAHLAFLLAALEMRNSELLTYRRGLITSQLIGLITSILVLSLLILTAGLLIWCSLHKQNIRAQAELRRRQKLLLASRPVTSDAGSQPTNGGPDGGQHDGDRLDDRYAWLRLDKTRECQEDGTCGERASEMDRNWSEPGKASKIVAFMERLFTRGWIVRLPDEQELEAGQVEREKVGEAQEC</sequence>
<feature type="compositionally biased region" description="Polar residues" evidence="1">
    <location>
        <begin position="112"/>
        <end position="123"/>
    </location>
</feature>
<keyword evidence="2" id="KW-0472">Membrane</keyword>
<keyword evidence="2" id="KW-1133">Transmembrane helix</keyword>
<evidence type="ECO:0000256" key="2">
    <source>
        <dbReference type="SAM" id="Phobius"/>
    </source>
</evidence>
<keyword evidence="4" id="KW-1185">Reference proteome</keyword>
<proteinExistence type="predicted"/>
<feature type="transmembrane region" description="Helical" evidence="2">
    <location>
        <begin position="64"/>
        <end position="86"/>
    </location>
</feature>
<protein>
    <submittedName>
        <fullName evidence="3">Uncharacterized protein</fullName>
    </submittedName>
</protein>
<reference evidence="3" key="1">
    <citation type="submission" date="2018-11" db="EMBL/GenBank/DDBJ databases">
        <authorList>
            <consortium name="Pathogen Informatics"/>
        </authorList>
    </citation>
    <scope>NUCLEOTIDE SEQUENCE</scope>
</reference>
<gene>
    <name evidence="3" type="ORF">PXEA_LOCUS34599</name>
</gene>
<keyword evidence="2" id="KW-0812">Transmembrane</keyword>
<dbReference type="AlphaFoldDB" id="A0A3S5CV62"/>
<evidence type="ECO:0000313" key="4">
    <source>
        <dbReference type="Proteomes" id="UP000784294"/>
    </source>
</evidence>
<evidence type="ECO:0000313" key="3">
    <source>
        <dbReference type="EMBL" id="VEL41159.1"/>
    </source>
</evidence>
<organism evidence="3 4">
    <name type="scientific">Protopolystoma xenopodis</name>
    <dbReference type="NCBI Taxonomy" id="117903"/>
    <lineage>
        <taxon>Eukaryota</taxon>
        <taxon>Metazoa</taxon>
        <taxon>Spiralia</taxon>
        <taxon>Lophotrochozoa</taxon>
        <taxon>Platyhelminthes</taxon>
        <taxon>Monogenea</taxon>
        <taxon>Polyopisthocotylea</taxon>
        <taxon>Polystomatidea</taxon>
        <taxon>Polystomatidae</taxon>
        <taxon>Protopolystoma</taxon>
    </lineage>
</organism>